<gene>
    <name evidence="2" type="ORF">CCAX7_32570</name>
</gene>
<dbReference type="GO" id="GO:0005975">
    <property type="term" value="P:carbohydrate metabolic process"/>
    <property type="evidence" value="ECO:0007669"/>
    <property type="project" value="TreeGrafter"/>
</dbReference>
<dbReference type="GO" id="GO:0001681">
    <property type="term" value="F:sialate O-acetylesterase activity"/>
    <property type="evidence" value="ECO:0007669"/>
    <property type="project" value="InterPro"/>
</dbReference>
<protein>
    <recommendedName>
        <fullName evidence="1">Sialate O-acetylesterase domain-containing protein</fullName>
    </recommendedName>
</protein>
<feature type="domain" description="Sialate O-acetylesterase" evidence="1">
    <location>
        <begin position="58"/>
        <end position="296"/>
    </location>
</feature>
<reference evidence="2 3" key="1">
    <citation type="journal article" date="2019" name="Int. J. Syst. Evol. Microbiol.">
        <title>Capsulimonas corticalis gen. nov., sp. nov., an aerobic capsulated bacterium, of a novel bacterial order, Capsulimonadales ord. nov., of the class Armatimonadia of the phylum Armatimonadetes.</title>
        <authorList>
            <person name="Li J."/>
            <person name="Kudo C."/>
            <person name="Tonouchi A."/>
        </authorList>
    </citation>
    <scope>NUCLEOTIDE SEQUENCE [LARGE SCALE GENOMIC DNA]</scope>
    <source>
        <strain evidence="2 3">AX-7</strain>
    </source>
</reference>
<evidence type="ECO:0000313" key="3">
    <source>
        <dbReference type="Proteomes" id="UP000287394"/>
    </source>
</evidence>
<dbReference type="Pfam" id="PF03629">
    <property type="entry name" value="SASA"/>
    <property type="match status" value="1"/>
</dbReference>
<dbReference type="SUPFAM" id="SSF52266">
    <property type="entry name" value="SGNH hydrolase"/>
    <property type="match status" value="1"/>
</dbReference>
<dbReference type="RefSeq" id="WP_165864569.1">
    <property type="nucleotide sequence ID" value="NZ_AP025739.1"/>
</dbReference>
<evidence type="ECO:0000259" key="1">
    <source>
        <dbReference type="Pfam" id="PF03629"/>
    </source>
</evidence>
<accession>A0A402D471</accession>
<dbReference type="AlphaFoldDB" id="A0A402D471"/>
<proteinExistence type="predicted"/>
<dbReference type="Proteomes" id="UP000287394">
    <property type="component" value="Chromosome"/>
</dbReference>
<dbReference type="KEGG" id="ccot:CCAX7_32570"/>
<evidence type="ECO:0000313" key="2">
    <source>
        <dbReference type="EMBL" id="BDI31206.1"/>
    </source>
</evidence>
<name>A0A402D471_9BACT</name>
<organism evidence="2 3">
    <name type="scientific">Capsulimonas corticalis</name>
    <dbReference type="NCBI Taxonomy" id="2219043"/>
    <lineage>
        <taxon>Bacteria</taxon>
        <taxon>Bacillati</taxon>
        <taxon>Armatimonadota</taxon>
        <taxon>Armatimonadia</taxon>
        <taxon>Capsulimonadales</taxon>
        <taxon>Capsulimonadaceae</taxon>
        <taxon>Capsulimonas</taxon>
    </lineage>
</organism>
<dbReference type="Gene3D" id="3.40.50.1110">
    <property type="entry name" value="SGNH hydrolase"/>
    <property type="match status" value="1"/>
</dbReference>
<dbReference type="EMBL" id="AP025739">
    <property type="protein sequence ID" value="BDI31206.1"/>
    <property type="molecule type" value="Genomic_DNA"/>
</dbReference>
<sequence>MKIHVDFLGQKKIGTVGDDGKWSVALDPMLVSTKPDTLRVYADGEGAEERDVAGVLVGDVWLVDGQSNADLTSATVFDSTHLYDKDQAEINSDDNIRLFATSRWDAFNNPPLMYAEQANPIKATYRWKKCDRDSVREFSAIGYFFAKEIAAKTKNAIPIGMVMVASGGSPLYELMPPALGQELGYTVPATTVIPVGGMFNALLAPVQKMSIKGMIYYQGESDDGRDGVYAEHLSRFVEDLRRRFNTAFPFYYVQLSSHADPAITPGKGWATIQKIRVAQLQALDLIPNSAMVVSIDQGWRDPDPDNLRTAIDWAHPIRKKPIGQRLAALALARDYKIGGMNSASSPLPEKAAWDANGVIIRFKYTGAGLAPEAGGDARALKGFTLIDADGKETPAAARITDKSHVRVEGVARPIEVRYAYTPFEPVEAANLGTKSGLPAPTFVLKK</sequence>
<dbReference type="PANTHER" id="PTHR22901:SF0">
    <property type="entry name" value="SIALATE O-ACETYLESTERASE"/>
    <property type="match status" value="1"/>
</dbReference>
<dbReference type="InterPro" id="IPR005181">
    <property type="entry name" value="SASA"/>
</dbReference>
<dbReference type="InterPro" id="IPR039329">
    <property type="entry name" value="SIAE"/>
</dbReference>
<dbReference type="PANTHER" id="PTHR22901">
    <property type="entry name" value="SIALATE O-ACETYLESTERASE"/>
    <property type="match status" value="1"/>
</dbReference>
<keyword evidence="3" id="KW-1185">Reference proteome</keyword>
<dbReference type="InterPro" id="IPR036514">
    <property type="entry name" value="SGNH_hydro_sf"/>
</dbReference>